<protein>
    <submittedName>
        <fullName evidence="5">Acetyl-CoA carboxylase biotin carboxyl carrier protein subunit</fullName>
    </submittedName>
</protein>
<dbReference type="EMBL" id="JBEUWX010000002">
    <property type="protein sequence ID" value="MFA9950399.1"/>
    <property type="molecule type" value="Genomic_DNA"/>
</dbReference>
<dbReference type="PROSITE" id="PS00188">
    <property type="entry name" value="BIOTIN"/>
    <property type="match status" value="1"/>
</dbReference>
<evidence type="ECO:0000313" key="4">
    <source>
        <dbReference type="EMBL" id="MFA9950399.1"/>
    </source>
</evidence>
<sequence>MRRYTLNISGKDYVVDVQETDFDQFEVQVGGQSYSVSLTEDQSVGGVSAAPAAAPVAAAPAPAASAPKAAAPAPAAAAPKAAAPKKPAGGGGKGALKAPMPGVILEVNVKAGDKVTRGQQVAVLDAMKMHNVIGAPHDGTIAEVCVAAGQNVGHGDVIVTFAEG</sequence>
<dbReference type="InterPro" id="IPR001882">
    <property type="entry name" value="Biotin_BS"/>
</dbReference>
<keyword evidence="6" id="KW-1185">Reference proteome</keyword>
<evidence type="ECO:0000256" key="1">
    <source>
        <dbReference type="ARBA" id="ARBA00023267"/>
    </source>
</evidence>
<feature type="compositionally biased region" description="Low complexity" evidence="2">
    <location>
        <begin position="63"/>
        <end position="87"/>
    </location>
</feature>
<comment type="caution">
    <text evidence="5">The sequence shown here is derived from an EMBL/GenBank/DDBJ whole genome shotgun (WGS) entry which is preliminary data.</text>
</comment>
<feature type="domain" description="Lipoyl-binding" evidence="3">
    <location>
        <begin position="87"/>
        <end position="162"/>
    </location>
</feature>
<gene>
    <name evidence="4" type="ORF">ABCS64_08750</name>
    <name evidence="5" type="ORF">ABCS64_09495</name>
</gene>
<proteinExistence type="predicted"/>
<dbReference type="InterPro" id="IPR050709">
    <property type="entry name" value="Biotin_Carboxyl_Carrier/Decarb"/>
</dbReference>
<feature type="region of interest" description="Disordered" evidence="2">
    <location>
        <begin position="63"/>
        <end position="93"/>
    </location>
</feature>
<evidence type="ECO:0000313" key="6">
    <source>
        <dbReference type="Proteomes" id="UP001574673"/>
    </source>
</evidence>
<reference evidence="5" key="2">
    <citation type="journal article" date="2025" name="Int. J. Syst. Evol. Microbiol.">
        <title>Dentiradicibacter hellwigii gen. nov., sp. nov., isolated from a secondary infected root canal in the human oral cavity.</title>
        <authorList>
            <person name="Bartsch S."/>
            <person name="Wittmer A."/>
            <person name="Weber A.K."/>
            <person name="Neumann-Schaal M."/>
            <person name="Wolf J."/>
            <person name="Gronow S."/>
            <person name="Turnbull J.D."/>
            <person name="Tennert C."/>
            <person name="Hacker G."/>
            <person name="Cieplik F."/>
            <person name="Al-Ahmad A."/>
        </authorList>
    </citation>
    <scope>NUCLEOTIDE SEQUENCE</scope>
    <source>
        <strain evidence="5">Wk13</strain>
    </source>
</reference>
<dbReference type="PROSITE" id="PS50968">
    <property type="entry name" value="BIOTINYL_LIPOYL"/>
    <property type="match status" value="1"/>
</dbReference>
<evidence type="ECO:0000256" key="2">
    <source>
        <dbReference type="SAM" id="MobiDB-lite"/>
    </source>
</evidence>
<dbReference type="SUPFAM" id="SSF51230">
    <property type="entry name" value="Single hybrid motif"/>
    <property type="match status" value="1"/>
</dbReference>
<dbReference type="Proteomes" id="UP001574673">
    <property type="component" value="Unassembled WGS sequence"/>
</dbReference>
<dbReference type="RefSeq" id="WP_418891457.1">
    <property type="nucleotide sequence ID" value="NZ_JBEUWX010000002.1"/>
</dbReference>
<keyword evidence="1" id="KW-0092">Biotin</keyword>
<accession>A0ABV4UG09</accession>
<dbReference type="PANTHER" id="PTHR45266">
    <property type="entry name" value="OXALOACETATE DECARBOXYLASE ALPHA CHAIN"/>
    <property type="match status" value="1"/>
</dbReference>
<name>A0ABV4UG09_9RHOO</name>
<reference evidence="6" key="1">
    <citation type="submission" date="2024-06" db="EMBL/GenBank/DDBJ databases">
        <title>Radixoralia hellwigii gen. nov., sp nov., isolated from a root canal in the human oral cavity.</title>
        <authorList>
            <person name="Bartsch S."/>
            <person name="Wittmer A."/>
            <person name="Schulz A.-K."/>
            <person name="Neumann-Schaal M."/>
            <person name="Wolf J."/>
            <person name="Gronow S."/>
            <person name="Tennert C."/>
            <person name="Haecker G."/>
            <person name="Cieplik F."/>
            <person name="Al-Ahmad A."/>
        </authorList>
    </citation>
    <scope>NUCLEOTIDE SEQUENCE [LARGE SCALE GENOMIC DNA]</scope>
    <source>
        <strain evidence="6">Wk13</strain>
    </source>
</reference>
<dbReference type="EMBL" id="JBEUWX010000002">
    <property type="protein sequence ID" value="MFA9950546.1"/>
    <property type="molecule type" value="Genomic_DNA"/>
</dbReference>
<organism evidence="5 6">
    <name type="scientific">Dentiradicibacter hellwigii</name>
    <dbReference type="NCBI Taxonomy" id="3149053"/>
    <lineage>
        <taxon>Bacteria</taxon>
        <taxon>Pseudomonadati</taxon>
        <taxon>Pseudomonadota</taxon>
        <taxon>Betaproteobacteria</taxon>
        <taxon>Rhodocyclales</taxon>
        <taxon>Rhodocyclaceae</taxon>
        <taxon>Dentiradicibacter</taxon>
    </lineage>
</organism>
<dbReference type="Gene3D" id="2.40.50.100">
    <property type="match status" value="1"/>
</dbReference>
<dbReference type="Pfam" id="PF00364">
    <property type="entry name" value="Biotin_lipoyl"/>
    <property type="match status" value="1"/>
</dbReference>
<dbReference type="CDD" id="cd06850">
    <property type="entry name" value="biotinyl_domain"/>
    <property type="match status" value="1"/>
</dbReference>
<dbReference type="InterPro" id="IPR000089">
    <property type="entry name" value="Biotin_lipoyl"/>
</dbReference>
<dbReference type="PANTHER" id="PTHR45266:SF3">
    <property type="entry name" value="OXALOACETATE DECARBOXYLASE ALPHA CHAIN"/>
    <property type="match status" value="1"/>
</dbReference>
<evidence type="ECO:0000313" key="5">
    <source>
        <dbReference type="EMBL" id="MFA9950546.1"/>
    </source>
</evidence>
<dbReference type="InterPro" id="IPR011053">
    <property type="entry name" value="Single_hybrid_motif"/>
</dbReference>
<evidence type="ECO:0000259" key="3">
    <source>
        <dbReference type="PROSITE" id="PS50968"/>
    </source>
</evidence>